<accession>A0AAN8NSX3</accession>
<sequence>MTASRAAVSTANKVLGSAKLPDFARILPPDAVFASAQKSGFLKCNRVEATTVLSKIWKTTQLNLQMTYAMQQQQAASVANICAAHNFPPSNFTSLALLLQQSSPAAIKSPLPNDLLSLAELLNDPPAILKSAKSKISSSRSIPLLESTQIWKKLLYLANTSNIPEAHELIAETYQNAKSIQKAQEHWTKAADAGSGKACLVMGRQAMIIGKNDVAIQAFERAKELGEAEAYYELGILQMKDGEDKNDKTEKTEAEYNLSVAAASGISRAAVMLAELYKSRNDLIMSAQWENLAKEMKAIERDGP</sequence>
<proteinExistence type="predicted"/>
<dbReference type="Proteomes" id="UP001307849">
    <property type="component" value="Unassembled WGS sequence"/>
</dbReference>
<gene>
    <name evidence="1" type="ORF">TWF506_005083</name>
</gene>
<keyword evidence="2" id="KW-1185">Reference proteome</keyword>
<evidence type="ECO:0000313" key="1">
    <source>
        <dbReference type="EMBL" id="KAK6517908.1"/>
    </source>
</evidence>
<dbReference type="EMBL" id="JAVHJM010000002">
    <property type="protein sequence ID" value="KAK6517908.1"/>
    <property type="molecule type" value="Genomic_DNA"/>
</dbReference>
<evidence type="ECO:0000313" key="2">
    <source>
        <dbReference type="Proteomes" id="UP001307849"/>
    </source>
</evidence>
<protein>
    <submittedName>
        <fullName evidence="1">Uncharacterized protein</fullName>
    </submittedName>
</protein>
<reference evidence="1 2" key="1">
    <citation type="submission" date="2019-10" db="EMBL/GenBank/DDBJ databases">
        <authorList>
            <person name="Palmer J.M."/>
        </authorList>
    </citation>
    <scope>NUCLEOTIDE SEQUENCE [LARGE SCALE GENOMIC DNA]</scope>
    <source>
        <strain evidence="1 2">TWF506</strain>
    </source>
</reference>
<comment type="caution">
    <text evidence="1">The sequence shown here is derived from an EMBL/GenBank/DDBJ whole genome shotgun (WGS) entry which is preliminary data.</text>
</comment>
<dbReference type="AlphaFoldDB" id="A0AAN8NSX3"/>
<dbReference type="Gene3D" id="1.25.40.10">
    <property type="entry name" value="Tetratricopeptide repeat domain"/>
    <property type="match status" value="1"/>
</dbReference>
<dbReference type="SUPFAM" id="SSF81901">
    <property type="entry name" value="HCP-like"/>
    <property type="match status" value="1"/>
</dbReference>
<name>A0AAN8NSX3_9PEZI</name>
<organism evidence="1 2">
    <name type="scientific">Arthrobotrys conoides</name>
    <dbReference type="NCBI Taxonomy" id="74498"/>
    <lineage>
        <taxon>Eukaryota</taxon>
        <taxon>Fungi</taxon>
        <taxon>Dikarya</taxon>
        <taxon>Ascomycota</taxon>
        <taxon>Pezizomycotina</taxon>
        <taxon>Orbiliomycetes</taxon>
        <taxon>Orbiliales</taxon>
        <taxon>Orbiliaceae</taxon>
        <taxon>Arthrobotrys</taxon>
    </lineage>
</organism>
<dbReference type="InterPro" id="IPR011990">
    <property type="entry name" value="TPR-like_helical_dom_sf"/>
</dbReference>